<dbReference type="Gene3D" id="1.25.40.20">
    <property type="entry name" value="Ankyrin repeat-containing domain"/>
    <property type="match status" value="3"/>
</dbReference>
<dbReference type="InterPro" id="IPR036770">
    <property type="entry name" value="Ankyrin_rpt-contain_sf"/>
</dbReference>
<keyword evidence="2 3" id="KW-0040">ANK repeat</keyword>
<evidence type="ECO:0000259" key="4">
    <source>
        <dbReference type="PROSITE" id="PS50011"/>
    </source>
</evidence>
<dbReference type="GO" id="GO:0004672">
    <property type="term" value="F:protein kinase activity"/>
    <property type="evidence" value="ECO:0007669"/>
    <property type="project" value="InterPro"/>
</dbReference>
<feature type="domain" description="Protein kinase" evidence="4">
    <location>
        <begin position="55"/>
        <end position="342"/>
    </location>
</feature>
<dbReference type="GO" id="GO:0005524">
    <property type="term" value="F:ATP binding"/>
    <property type="evidence" value="ECO:0007669"/>
    <property type="project" value="InterPro"/>
</dbReference>
<dbReference type="SMART" id="SM00248">
    <property type="entry name" value="ANK"/>
    <property type="match status" value="7"/>
</dbReference>
<dbReference type="InterPro" id="IPR011009">
    <property type="entry name" value="Kinase-like_dom_sf"/>
</dbReference>
<evidence type="ECO:0000313" key="5">
    <source>
        <dbReference type="EMBL" id="KAK0670324.1"/>
    </source>
</evidence>
<dbReference type="Pfam" id="PF00069">
    <property type="entry name" value="Pkinase"/>
    <property type="match status" value="1"/>
</dbReference>
<dbReference type="PROSITE" id="PS50297">
    <property type="entry name" value="ANK_REP_REGION"/>
    <property type="match status" value="2"/>
</dbReference>
<dbReference type="PROSITE" id="PS00108">
    <property type="entry name" value="PROTEIN_KINASE_ST"/>
    <property type="match status" value="1"/>
</dbReference>
<dbReference type="Pfam" id="PF12796">
    <property type="entry name" value="Ank_2"/>
    <property type="match status" value="1"/>
</dbReference>
<feature type="repeat" description="ANK" evidence="3">
    <location>
        <begin position="890"/>
        <end position="922"/>
    </location>
</feature>
<evidence type="ECO:0000256" key="1">
    <source>
        <dbReference type="ARBA" id="ARBA00022737"/>
    </source>
</evidence>
<dbReference type="EMBL" id="JAULSY010000033">
    <property type="protein sequence ID" value="KAK0670324.1"/>
    <property type="molecule type" value="Genomic_DNA"/>
</dbReference>
<dbReference type="PANTHER" id="PTHR24198">
    <property type="entry name" value="ANKYRIN REPEAT AND PROTEIN KINASE DOMAIN-CONTAINING PROTEIN"/>
    <property type="match status" value="1"/>
</dbReference>
<comment type="caution">
    <text evidence="5">The sequence shown here is derived from an EMBL/GenBank/DDBJ whole genome shotgun (WGS) entry which is preliminary data.</text>
</comment>
<evidence type="ECO:0000256" key="3">
    <source>
        <dbReference type="PROSITE-ProRule" id="PRU00023"/>
    </source>
</evidence>
<dbReference type="Gene3D" id="1.10.510.10">
    <property type="entry name" value="Transferase(Phosphotransferase) domain 1"/>
    <property type="match status" value="1"/>
</dbReference>
<dbReference type="Pfam" id="PF00023">
    <property type="entry name" value="Ank"/>
    <property type="match status" value="1"/>
</dbReference>
<name>A0AA39ZGM0_9PEZI</name>
<keyword evidence="1" id="KW-0677">Repeat</keyword>
<dbReference type="PROSITE" id="PS50011">
    <property type="entry name" value="PROTEIN_KINASE_DOM"/>
    <property type="match status" value="1"/>
</dbReference>
<keyword evidence="6" id="KW-1185">Reference proteome</keyword>
<feature type="repeat" description="ANK" evidence="3">
    <location>
        <begin position="814"/>
        <end position="846"/>
    </location>
</feature>
<dbReference type="SUPFAM" id="SSF56112">
    <property type="entry name" value="Protein kinase-like (PK-like)"/>
    <property type="match status" value="1"/>
</dbReference>
<feature type="repeat" description="ANK" evidence="3">
    <location>
        <begin position="630"/>
        <end position="662"/>
    </location>
</feature>
<organism evidence="5 6">
    <name type="scientific">Cercophora samala</name>
    <dbReference type="NCBI Taxonomy" id="330535"/>
    <lineage>
        <taxon>Eukaryota</taxon>
        <taxon>Fungi</taxon>
        <taxon>Dikarya</taxon>
        <taxon>Ascomycota</taxon>
        <taxon>Pezizomycotina</taxon>
        <taxon>Sordariomycetes</taxon>
        <taxon>Sordariomycetidae</taxon>
        <taxon>Sordariales</taxon>
        <taxon>Lasiosphaeriaceae</taxon>
        <taxon>Cercophora</taxon>
    </lineage>
</organism>
<accession>A0AA39ZGM0</accession>
<dbReference type="PANTHER" id="PTHR24198:SF195">
    <property type="entry name" value="DEATH DOMAIN-CONTAINING PROTEIN"/>
    <property type="match status" value="1"/>
</dbReference>
<evidence type="ECO:0000256" key="2">
    <source>
        <dbReference type="ARBA" id="ARBA00023043"/>
    </source>
</evidence>
<dbReference type="PROSITE" id="PS50088">
    <property type="entry name" value="ANK_REPEAT"/>
    <property type="match status" value="4"/>
</dbReference>
<gene>
    <name evidence="5" type="ORF">QBC41DRAFT_372665</name>
</gene>
<dbReference type="InterPro" id="IPR008271">
    <property type="entry name" value="Ser/Thr_kinase_AS"/>
</dbReference>
<dbReference type="InterPro" id="IPR002110">
    <property type="entry name" value="Ankyrin_rpt"/>
</dbReference>
<reference evidence="5" key="1">
    <citation type="submission" date="2023-06" db="EMBL/GenBank/DDBJ databases">
        <title>Genome-scale phylogeny and comparative genomics of the fungal order Sordariales.</title>
        <authorList>
            <consortium name="Lawrence Berkeley National Laboratory"/>
            <person name="Hensen N."/>
            <person name="Bonometti L."/>
            <person name="Westerberg I."/>
            <person name="Brannstrom I.O."/>
            <person name="Guillou S."/>
            <person name="Cros-Aarteil S."/>
            <person name="Calhoun S."/>
            <person name="Haridas S."/>
            <person name="Kuo A."/>
            <person name="Mondo S."/>
            <person name="Pangilinan J."/>
            <person name="Riley R."/>
            <person name="Labutti K."/>
            <person name="Andreopoulos B."/>
            <person name="Lipzen A."/>
            <person name="Chen C."/>
            <person name="Yanf M."/>
            <person name="Daum C."/>
            <person name="Ng V."/>
            <person name="Clum A."/>
            <person name="Steindorff A."/>
            <person name="Ohm R."/>
            <person name="Martin F."/>
            <person name="Silar P."/>
            <person name="Natvig D."/>
            <person name="Lalanne C."/>
            <person name="Gautier V."/>
            <person name="Ament-Velasquez S.L."/>
            <person name="Kruys A."/>
            <person name="Hutchinson M.I."/>
            <person name="Powell A.J."/>
            <person name="Barry K."/>
            <person name="Miller A.N."/>
            <person name="Grigoriev I.V."/>
            <person name="Debuchy R."/>
            <person name="Gladieux P."/>
            <person name="Thoren M.H."/>
            <person name="Johannesson H."/>
        </authorList>
    </citation>
    <scope>NUCLEOTIDE SEQUENCE</scope>
    <source>
        <strain evidence="5">CBS 307.81</strain>
    </source>
</reference>
<sequence length="1091" mass="121711">METSLPSTTTQSYSRVRSSRCGHTSLITSSKDALALEEVIDLLASSDLMGPALVPEYGKYIGQGAQFHVQTGDLHWAGPNQMYGRTVAVKYPKFDLNPNGMIDLGGDQARQHLDHIRLEVEALTKPALRNHPNIARLLSWSLTYSIHRPIALVMELAYGDLEQTLSRPTPTWLRYMLCSDIANGLDAIHSCKLVHGDLKPSNILVFGRRKRLVAALADFGLSAEHSLKDQSGVRLGGTPGWQAPEVVEGRLLRAEQLYKADNFSFGLVLWYAMLMERSPPSPCPPDMTLESWIDIRVTQSRKWLRRSREVGCITKPLLLSLLNPLVDCRPRLLGPLFVHRKSQKSPRSRHDRGGNADFPTSFDIPMPWGYHQKLWFEIPTLTGDLAPDLARRMTESPENATPHALFALFLDLLMPQSPELPPEYRHSPLKLLKASLEGGYSPAKAVAPVIFEYFQQTKPDVKNCFSDWLSEGVSTGSVYARPLLAKLDPGALASALQTFERAGGYSQFYFTNSGCSQLHWLCIYGTLQELEHHFRAFPEANIEESTSDSETPLYLACTRGAWDIVLFLLDHGADASVISTRFRVSCLHWIFAFPDAVQERAAQRLVESGANINAVSRLPLPFFHYPFVLPAGTPLHWAVVLSNQQAISTLIGLGADPTIRDLSDAYMFDQRVRDQYIHGGPHMESYSSPSEKPDGLSPLDYAAMDYNPFIFEYLVERQQRVDINTADGDGFTVFHRLTASPIRRTLTHNRFSFLPFLGRFEETSQRLRRTISAIKALGGDINRLTTPECYSKDHCATHNQRPIQPFGLRPGCFPSYTPLMLATKNALSHIVSALLAAGASPSVENQMGDTALDLVSTHDEQARIFLDGEAAKVTRLLISAGAQAGHRNKLGKSALINAAQIRCLDTMDILLSCGADIDEADIQTWTERSILSLLAKSPAHPSYHDRDIETDGKLAEFLERHVLHCPDPEKRLRAMQVGNLNIETPLHEYAYHVCPLSVKMALRCGADVNQPFVKERGSTENGSWVVRERWEETPLDAVVEARRMARKRVGNVLGLDRYHQFLALADEVTRILKEAGGVYALHKEESSEGKS</sequence>
<dbReference type="InterPro" id="IPR000719">
    <property type="entry name" value="Prot_kinase_dom"/>
</dbReference>
<proteinExistence type="predicted"/>
<dbReference type="Proteomes" id="UP001174997">
    <property type="component" value="Unassembled WGS sequence"/>
</dbReference>
<dbReference type="AlphaFoldDB" id="A0AA39ZGM0"/>
<feature type="repeat" description="ANK" evidence="3">
    <location>
        <begin position="548"/>
        <end position="580"/>
    </location>
</feature>
<protein>
    <recommendedName>
        <fullName evidence="4">Protein kinase domain-containing protein</fullName>
    </recommendedName>
</protein>
<dbReference type="Pfam" id="PF13606">
    <property type="entry name" value="Ank_3"/>
    <property type="match status" value="1"/>
</dbReference>
<dbReference type="SMART" id="SM00220">
    <property type="entry name" value="S_TKc"/>
    <property type="match status" value="1"/>
</dbReference>
<evidence type="ECO:0000313" key="6">
    <source>
        <dbReference type="Proteomes" id="UP001174997"/>
    </source>
</evidence>
<dbReference type="SUPFAM" id="SSF48403">
    <property type="entry name" value="Ankyrin repeat"/>
    <property type="match status" value="1"/>
</dbReference>